<dbReference type="PANTHER" id="PTHR24045">
    <property type="match status" value="1"/>
</dbReference>
<sequence>MAYDARIVNAFESPQVEEQTLQSLRAALDRAGIAHVVLPRPVEGRAFVALDGDDELAVASALKALSSDREWGVALGSGWRAWHRPLASWVRRVGTLPPRFTLFRVLASPSGLVVGNAEHGVTVELWPTVPVGTARVDGGGHVQDTRVAPGPNSSFPYLTPQAWSVATAQGGGAVLRSPHLLDVQFPVDVVYTWVDGSDPRWLRRKEAALRSIDEGAHNATAMAASRFTARDELRYSLRSLEMYAGWVRQVHIVTDGQVPEWLDQSDPRVNVVHHREIFRDPSVLPVFNSHAIESQLHHIDGLADHYLYLNDDVFFGRPVTPEQFFEANGLTRFFLSTMLLDVGPPSACDLPVLSAAKNNRELLERTFGRTVTNKFQHTPHPQRRDVLAEMEARFPEEFARVAASVFRHPDDISVASSLYHYYAHATGRAVIGSLRYHYRDISTLRTLRDLTLIDDEGHDVFCLNDTQLQPGPRADRAVGLLSKYLARRFPLPSGFEKK</sequence>
<dbReference type="Pfam" id="PF11380">
    <property type="entry name" value="Stealth_CR2"/>
    <property type="match status" value="1"/>
</dbReference>
<feature type="domain" description="Stealth protein CR1 conserved region 1" evidence="5">
    <location>
        <begin position="185"/>
        <end position="211"/>
    </location>
</feature>
<dbReference type="InterPro" id="IPR031358">
    <property type="entry name" value="Stealth_CR1"/>
</dbReference>
<reference evidence="8 9" key="1">
    <citation type="submission" date="2021-09" db="EMBL/GenBank/DDBJ databases">
        <title>Isoptericola luteus sp. nov., a novel bacterium isolated from Harbin, the capital city of Heilongjiang province.</title>
        <authorList>
            <person name="Li J."/>
        </authorList>
    </citation>
    <scope>NUCLEOTIDE SEQUENCE [LARGE SCALE GENOMIC DNA]</scope>
    <source>
        <strain evidence="8 9">NEAU-Y5</strain>
    </source>
</reference>
<feature type="domain" description="Stealth protein CR2 conserved region 2" evidence="4">
    <location>
        <begin position="226"/>
        <end position="331"/>
    </location>
</feature>
<dbReference type="InterPro" id="IPR031356">
    <property type="entry name" value="Stealth_CR4"/>
</dbReference>
<evidence type="ECO:0000259" key="4">
    <source>
        <dbReference type="Pfam" id="PF11380"/>
    </source>
</evidence>
<evidence type="ECO:0000256" key="3">
    <source>
        <dbReference type="ARBA" id="ARBA00023169"/>
    </source>
</evidence>
<keyword evidence="2" id="KW-0808">Transferase</keyword>
<keyword evidence="9" id="KW-1185">Reference proteome</keyword>
<dbReference type="InterPro" id="IPR021520">
    <property type="entry name" value="Stealth_CR2"/>
</dbReference>
<evidence type="ECO:0000256" key="1">
    <source>
        <dbReference type="ARBA" id="ARBA00007583"/>
    </source>
</evidence>
<dbReference type="Pfam" id="PF17101">
    <property type="entry name" value="Stealth_CR1"/>
    <property type="match status" value="1"/>
</dbReference>
<dbReference type="Proteomes" id="UP001319870">
    <property type="component" value="Unassembled WGS sequence"/>
</dbReference>
<organism evidence="8 9">
    <name type="scientific">Isoptericola luteus</name>
    <dbReference type="NCBI Taxonomy" id="2879484"/>
    <lineage>
        <taxon>Bacteria</taxon>
        <taxon>Bacillati</taxon>
        <taxon>Actinomycetota</taxon>
        <taxon>Actinomycetes</taxon>
        <taxon>Micrococcales</taxon>
        <taxon>Promicromonosporaceae</taxon>
        <taxon>Isoptericola</taxon>
    </lineage>
</organism>
<dbReference type="EMBL" id="JAIXCQ010000003">
    <property type="protein sequence ID" value="MCA5892724.1"/>
    <property type="molecule type" value="Genomic_DNA"/>
</dbReference>
<dbReference type="PANTHER" id="PTHR24045:SF0">
    <property type="entry name" value="N-ACETYLGLUCOSAMINE-1-PHOSPHOTRANSFERASE SUBUNITS ALPHA_BETA"/>
    <property type="match status" value="1"/>
</dbReference>
<dbReference type="InterPro" id="IPR047141">
    <property type="entry name" value="Stealth"/>
</dbReference>
<feature type="domain" description="Stealth protein CR4 conserved region 4" evidence="7">
    <location>
        <begin position="457"/>
        <end position="498"/>
    </location>
</feature>
<dbReference type="RefSeq" id="WP_225564502.1">
    <property type="nucleotide sequence ID" value="NZ_JAIXCQ010000003.1"/>
</dbReference>
<evidence type="ECO:0000259" key="7">
    <source>
        <dbReference type="Pfam" id="PF17103"/>
    </source>
</evidence>
<evidence type="ECO:0000313" key="8">
    <source>
        <dbReference type="EMBL" id="MCA5892724.1"/>
    </source>
</evidence>
<comment type="similarity">
    <text evidence="1">Belongs to the stealth family.</text>
</comment>
<gene>
    <name evidence="8" type="ORF">LEP48_05070</name>
</gene>
<evidence type="ECO:0000259" key="6">
    <source>
        <dbReference type="Pfam" id="PF17102"/>
    </source>
</evidence>
<proteinExistence type="inferred from homology"/>
<dbReference type="Pfam" id="PF17103">
    <property type="entry name" value="Stealth_CR4"/>
    <property type="match status" value="1"/>
</dbReference>
<evidence type="ECO:0000256" key="2">
    <source>
        <dbReference type="ARBA" id="ARBA00022679"/>
    </source>
</evidence>
<dbReference type="InterPro" id="IPR031357">
    <property type="entry name" value="Stealth_CR3"/>
</dbReference>
<dbReference type="Pfam" id="PF17102">
    <property type="entry name" value="Stealth_CR3"/>
    <property type="match status" value="1"/>
</dbReference>
<keyword evidence="3" id="KW-0270">Exopolysaccharide synthesis</keyword>
<accession>A0ABS7ZCE5</accession>
<comment type="caution">
    <text evidence="8">The sequence shown here is derived from an EMBL/GenBank/DDBJ whole genome shotgun (WGS) entry which is preliminary data.</text>
</comment>
<evidence type="ECO:0000313" key="9">
    <source>
        <dbReference type="Proteomes" id="UP001319870"/>
    </source>
</evidence>
<name>A0ABS7ZCE5_9MICO</name>
<feature type="domain" description="Stealth protein CR3 conserved region 3" evidence="6">
    <location>
        <begin position="376"/>
        <end position="424"/>
    </location>
</feature>
<protein>
    <submittedName>
        <fullName evidence="8">Stealth family protein</fullName>
    </submittedName>
</protein>
<evidence type="ECO:0000259" key="5">
    <source>
        <dbReference type="Pfam" id="PF17101"/>
    </source>
</evidence>